<dbReference type="InParanoid" id="A0A5C7EG23"/>
<dbReference type="OrthoDB" id="6106559at2"/>
<feature type="compositionally biased region" description="Polar residues" evidence="1">
    <location>
        <begin position="52"/>
        <end position="62"/>
    </location>
</feature>
<comment type="caution">
    <text evidence="2">The sequence shown here is derived from an EMBL/GenBank/DDBJ whole genome shotgun (WGS) entry which is preliminary data.</text>
</comment>
<evidence type="ECO:0000313" key="3">
    <source>
        <dbReference type="Proteomes" id="UP000321201"/>
    </source>
</evidence>
<gene>
    <name evidence="2" type="ORF">FR698_11750</name>
</gene>
<organism evidence="2 3">
    <name type="scientific">Pelomicrobium methylotrophicum</name>
    <dbReference type="NCBI Taxonomy" id="2602750"/>
    <lineage>
        <taxon>Bacteria</taxon>
        <taxon>Pseudomonadati</taxon>
        <taxon>Pseudomonadota</taxon>
        <taxon>Hydrogenophilia</taxon>
        <taxon>Hydrogenophilia incertae sedis</taxon>
        <taxon>Pelomicrobium</taxon>
    </lineage>
</organism>
<keyword evidence="3" id="KW-1185">Reference proteome</keyword>
<dbReference type="RefSeq" id="WP_147800393.1">
    <property type="nucleotide sequence ID" value="NZ_VPFL01000016.1"/>
</dbReference>
<evidence type="ECO:0000256" key="1">
    <source>
        <dbReference type="SAM" id="MobiDB-lite"/>
    </source>
</evidence>
<protein>
    <submittedName>
        <fullName evidence="2">Uncharacterized protein</fullName>
    </submittedName>
</protein>
<accession>A0A5C7EG23</accession>
<dbReference type="EMBL" id="VPFL01000016">
    <property type="protein sequence ID" value="TXF11182.1"/>
    <property type="molecule type" value="Genomic_DNA"/>
</dbReference>
<dbReference type="Proteomes" id="UP000321201">
    <property type="component" value="Unassembled WGS sequence"/>
</dbReference>
<sequence>MRIVVVVTETGSPELYKALQGTPARQRAERLRTLATVGLVSISAQVRREEQPPNTNQDNGTGTKIGAIAKKLGGVL</sequence>
<proteinExistence type="predicted"/>
<feature type="region of interest" description="Disordered" evidence="1">
    <location>
        <begin position="46"/>
        <end position="65"/>
    </location>
</feature>
<evidence type="ECO:0000313" key="2">
    <source>
        <dbReference type="EMBL" id="TXF11182.1"/>
    </source>
</evidence>
<dbReference type="AlphaFoldDB" id="A0A5C7EG23"/>
<name>A0A5C7EG23_9PROT</name>
<reference evidence="2 3" key="1">
    <citation type="submission" date="2019-08" db="EMBL/GenBank/DDBJ databases">
        <title>Pelomicrobium methylotrophicum gen. nov., sp. nov. a moderately thermophilic, facultatively anaerobic, lithoautotrophic and methylotrophic bacterium isolated from a terrestrial mud volcano.</title>
        <authorList>
            <person name="Slobodkina G.B."/>
            <person name="Merkel A.Y."/>
            <person name="Slobodkin A.I."/>
        </authorList>
    </citation>
    <scope>NUCLEOTIDE SEQUENCE [LARGE SCALE GENOMIC DNA]</scope>
    <source>
        <strain evidence="2 3">SM250</strain>
    </source>
</reference>